<protein>
    <submittedName>
        <fullName evidence="8">Epi-isozizaene 5-monooxygenase/(E)-beta-farnesene synthase</fullName>
        <ecNumber evidence="8">1.14.13.106</ecNumber>
    </submittedName>
</protein>
<dbReference type="PRINTS" id="PR00463">
    <property type="entry name" value="EP450I"/>
</dbReference>
<name>A0A0W0ZM01_9GAMM</name>
<dbReference type="SUPFAM" id="SSF48264">
    <property type="entry name" value="Cytochrome P450"/>
    <property type="match status" value="1"/>
</dbReference>
<comment type="cofactor">
    <cofactor evidence="7">
        <name>heme</name>
        <dbReference type="ChEBI" id="CHEBI:30413"/>
    </cofactor>
</comment>
<dbReference type="EC" id="1.14.13.106" evidence="8"/>
<evidence type="ECO:0000313" key="8">
    <source>
        <dbReference type="EMBL" id="KTD69878.1"/>
    </source>
</evidence>
<dbReference type="InterPro" id="IPR001128">
    <property type="entry name" value="Cyt_P450"/>
</dbReference>
<accession>A0A0W0ZM01</accession>
<dbReference type="GO" id="GO:0020037">
    <property type="term" value="F:heme binding"/>
    <property type="evidence" value="ECO:0007669"/>
    <property type="project" value="InterPro"/>
</dbReference>
<keyword evidence="4 8" id="KW-0560">Oxidoreductase</keyword>
<dbReference type="InterPro" id="IPR050196">
    <property type="entry name" value="Cytochrome_P450_Monoox"/>
</dbReference>
<dbReference type="PANTHER" id="PTHR24291">
    <property type="entry name" value="CYTOCHROME P450 FAMILY 4"/>
    <property type="match status" value="1"/>
</dbReference>
<dbReference type="InterPro" id="IPR036396">
    <property type="entry name" value="Cyt_P450_sf"/>
</dbReference>
<dbReference type="RefSeq" id="WP_058512638.1">
    <property type="nucleotide sequence ID" value="NZ_CAAAIH010000017.1"/>
</dbReference>
<evidence type="ECO:0000256" key="2">
    <source>
        <dbReference type="ARBA" id="ARBA00022617"/>
    </source>
</evidence>
<keyword evidence="5 7" id="KW-0408">Iron</keyword>
<evidence type="ECO:0000313" key="9">
    <source>
        <dbReference type="Proteomes" id="UP000054703"/>
    </source>
</evidence>
<organism evidence="8 9">
    <name type="scientific">Legionella santicrucis</name>
    <dbReference type="NCBI Taxonomy" id="45074"/>
    <lineage>
        <taxon>Bacteria</taxon>
        <taxon>Pseudomonadati</taxon>
        <taxon>Pseudomonadota</taxon>
        <taxon>Gammaproteobacteria</taxon>
        <taxon>Legionellales</taxon>
        <taxon>Legionellaceae</taxon>
        <taxon>Legionella</taxon>
    </lineage>
</organism>
<keyword evidence="6 8" id="KW-0503">Monooxygenase</keyword>
<evidence type="ECO:0000256" key="6">
    <source>
        <dbReference type="ARBA" id="ARBA00023033"/>
    </source>
</evidence>
<evidence type="ECO:0000256" key="7">
    <source>
        <dbReference type="PIRSR" id="PIRSR602401-1"/>
    </source>
</evidence>
<dbReference type="GO" id="GO:0005506">
    <property type="term" value="F:iron ion binding"/>
    <property type="evidence" value="ECO:0007669"/>
    <property type="project" value="InterPro"/>
</dbReference>
<dbReference type="GO" id="GO:0004497">
    <property type="term" value="F:monooxygenase activity"/>
    <property type="evidence" value="ECO:0007669"/>
    <property type="project" value="UniProtKB-KW"/>
</dbReference>
<dbReference type="Gene3D" id="1.10.630.10">
    <property type="entry name" value="Cytochrome P450"/>
    <property type="match status" value="1"/>
</dbReference>
<keyword evidence="2 7" id="KW-0349">Heme</keyword>
<evidence type="ECO:0000256" key="3">
    <source>
        <dbReference type="ARBA" id="ARBA00022723"/>
    </source>
</evidence>
<dbReference type="InterPro" id="IPR002401">
    <property type="entry name" value="Cyt_P450_E_grp-I"/>
</dbReference>
<dbReference type="PRINTS" id="PR00385">
    <property type="entry name" value="P450"/>
</dbReference>
<dbReference type="OrthoDB" id="9764248at2"/>
<dbReference type="AlphaFoldDB" id="A0A0W0ZM01"/>
<evidence type="ECO:0000256" key="5">
    <source>
        <dbReference type="ARBA" id="ARBA00023004"/>
    </source>
</evidence>
<dbReference type="Proteomes" id="UP000054703">
    <property type="component" value="Unassembled WGS sequence"/>
</dbReference>
<gene>
    <name evidence="8" type="ORF">Lsan_0156</name>
</gene>
<feature type="binding site" description="axial binding residue" evidence="7">
    <location>
        <position position="373"/>
    </location>
    <ligand>
        <name>heme</name>
        <dbReference type="ChEBI" id="CHEBI:30413"/>
    </ligand>
    <ligandPart>
        <name>Fe</name>
        <dbReference type="ChEBI" id="CHEBI:18248"/>
    </ligandPart>
</feature>
<dbReference type="EMBL" id="LNYU01000004">
    <property type="protein sequence ID" value="KTD69878.1"/>
    <property type="molecule type" value="Genomic_DNA"/>
</dbReference>
<keyword evidence="3 7" id="KW-0479">Metal-binding</keyword>
<sequence length="425" mass="49641">MLREDSFKPRWLPLKAISYFHKTPIRFMNQVAYRYGDIARFKFFNQRLWIIRQPELAAALVKNSDFVKSPLIFKQLYPVTGRQGLVQLDNSSWQLRIPPIKAQFSIQGLNDFLPLIIDNIENVLQQLNNGLVNIYPLIMRMTMNNILGMLGIEGRTDVAAIINDMLVLNKLCGNRMRQLFRWPLFLPLQSHRTISKKAYALRIKLNRLLQTSNVRANSPLHQLQQHWSRSECIDHLSTFLFAGFETTSSSIITALYYLAQDPELQNAIREEGAHTGKLSVQLMRQWSWTHALYCETLRMHPPAYMLVRQPTIDIHQDNLIFKNNDLIVLNIYGIHRHEHYWRAPRSFDVRRHLNSSPFANKAFMPFGLGKRICTGHHLAMTESMLTLSLICQRFQLTTPNIIKPMMNTEITLHPRSQIWLNCEPR</sequence>
<dbReference type="Pfam" id="PF00067">
    <property type="entry name" value="p450"/>
    <property type="match status" value="1"/>
</dbReference>
<proteinExistence type="inferred from homology"/>
<comment type="similarity">
    <text evidence="1">Belongs to the cytochrome P450 family.</text>
</comment>
<reference evidence="8 9" key="1">
    <citation type="submission" date="2015-11" db="EMBL/GenBank/DDBJ databases">
        <title>Genomic analysis of 38 Legionella species identifies large and diverse effector repertoires.</title>
        <authorList>
            <person name="Burstein D."/>
            <person name="Amaro F."/>
            <person name="Zusman T."/>
            <person name="Lifshitz Z."/>
            <person name="Cohen O."/>
            <person name="Gilbert J.A."/>
            <person name="Pupko T."/>
            <person name="Shuman H.A."/>
            <person name="Segal G."/>
        </authorList>
    </citation>
    <scope>NUCLEOTIDE SEQUENCE [LARGE SCALE GENOMIC DNA]</scope>
    <source>
        <strain evidence="8 9">SC-63-C7</strain>
    </source>
</reference>
<dbReference type="PATRIC" id="fig|45074.5.peg.169"/>
<comment type="caution">
    <text evidence="8">The sequence shown here is derived from an EMBL/GenBank/DDBJ whole genome shotgun (WGS) entry which is preliminary data.</text>
</comment>
<dbReference type="STRING" id="45074.Lsan_0156"/>
<dbReference type="PANTHER" id="PTHR24291:SF50">
    <property type="entry name" value="BIFUNCTIONAL ALBAFLAVENONE MONOOXYGENASE_TERPENE SYNTHASE"/>
    <property type="match status" value="1"/>
</dbReference>
<evidence type="ECO:0000256" key="1">
    <source>
        <dbReference type="ARBA" id="ARBA00010617"/>
    </source>
</evidence>
<dbReference type="CDD" id="cd00302">
    <property type="entry name" value="cytochrome_P450"/>
    <property type="match status" value="1"/>
</dbReference>
<dbReference type="GO" id="GO:0016705">
    <property type="term" value="F:oxidoreductase activity, acting on paired donors, with incorporation or reduction of molecular oxygen"/>
    <property type="evidence" value="ECO:0007669"/>
    <property type="project" value="InterPro"/>
</dbReference>
<keyword evidence="9" id="KW-1185">Reference proteome</keyword>
<evidence type="ECO:0000256" key="4">
    <source>
        <dbReference type="ARBA" id="ARBA00023002"/>
    </source>
</evidence>